<comment type="caution">
    <text evidence="1">The sequence shown here is derived from an EMBL/GenBank/DDBJ whole genome shotgun (WGS) entry which is preliminary data.</text>
</comment>
<dbReference type="AlphaFoldDB" id="A0A645A7K3"/>
<sequence length="48" mass="5672">MVKIRRRKAVQEMARMRLSVSNDDLEAIDRIQIRLERAIDQIGGIYEN</sequence>
<reference evidence="1" key="1">
    <citation type="submission" date="2019-08" db="EMBL/GenBank/DDBJ databases">
        <authorList>
            <person name="Kucharzyk K."/>
            <person name="Murdoch R.W."/>
            <person name="Higgins S."/>
            <person name="Loffler F."/>
        </authorList>
    </citation>
    <scope>NUCLEOTIDE SEQUENCE</scope>
</reference>
<gene>
    <name evidence="1" type="ORF">SDC9_95820</name>
</gene>
<organism evidence="1">
    <name type="scientific">bioreactor metagenome</name>
    <dbReference type="NCBI Taxonomy" id="1076179"/>
    <lineage>
        <taxon>unclassified sequences</taxon>
        <taxon>metagenomes</taxon>
        <taxon>ecological metagenomes</taxon>
    </lineage>
</organism>
<proteinExistence type="predicted"/>
<protein>
    <submittedName>
        <fullName evidence="1">Uncharacterized protein</fullName>
    </submittedName>
</protein>
<name>A0A645A7K3_9ZZZZ</name>
<evidence type="ECO:0000313" key="1">
    <source>
        <dbReference type="EMBL" id="MPM49092.1"/>
    </source>
</evidence>
<dbReference type="EMBL" id="VSSQ01012378">
    <property type="protein sequence ID" value="MPM49092.1"/>
    <property type="molecule type" value="Genomic_DNA"/>
</dbReference>
<accession>A0A645A7K3</accession>